<evidence type="ECO:0000256" key="11">
    <source>
        <dbReference type="RuleBase" id="RU365024"/>
    </source>
</evidence>
<name>A0A7M5UPC5_9CNID</name>
<keyword evidence="9 11" id="KW-1208">Phospholipid metabolism</keyword>
<keyword evidence="6" id="KW-0677">Repeat</keyword>
<evidence type="ECO:0000256" key="3">
    <source>
        <dbReference type="ARBA" id="ARBA00010682"/>
    </source>
</evidence>
<dbReference type="InterPro" id="IPR016270">
    <property type="entry name" value="PGS1"/>
</dbReference>
<dbReference type="Proteomes" id="UP000594262">
    <property type="component" value="Unplaced"/>
</dbReference>
<dbReference type="CDD" id="cd09137">
    <property type="entry name" value="PLDc_PGS1_euk_2"/>
    <property type="match status" value="1"/>
</dbReference>
<dbReference type="CDD" id="cd09135">
    <property type="entry name" value="PLDc_PGS1_euk_1"/>
    <property type="match status" value="1"/>
</dbReference>
<evidence type="ECO:0000313" key="14">
    <source>
        <dbReference type="Proteomes" id="UP000594262"/>
    </source>
</evidence>
<dbReference type="GO" id="GO:0008444">
    <property type="term" value="F:CDP-diacylglycerol-glycerol-3-phosphate 3-phosphatidyltransferase activity"/>
    <property type="evidence" value="ECO:0007669"/>
    <property type="project" value="UniProtKB-EC"/>
</dbReference>
<dbReference type="PANTHER" id="PTHR12586">
    <property type="entry name" value="CDP-DIACYLGLYCEROL--SERINE O-PHOSPHATIDYLTRANSFERASE"/>
    <property type="match status" value="1"/>
</dbReference>
<accession>A0A7M5UPC5</accession>
<evidence type="ECO:0000256" key="7">
    <source>
        <dbReference type="ARBA" id="ARBA00023098"/>
    </source>
</evidence>
<sequence length="576" mass="66424">MIINRKIAMSFGIICSMKSISKFAGVRYFAATTTNHGTSWSQKWFKNVQLKSPVFYCDANDIEVMKDPHEFYNSLKELSSNAKERITLASLYLGNGKLEKDLVDIIYKTMDNASQPIKCNVLLEYTRGSRGSNNSRTMLLPIVNKFTKDTNVALFHTPNLRGLLRKIVPERFNETINVSHLKVYLFDDTLIISGANLSNDYFTNRQDRYIMFKNNKQLCDYFDDLVQTISQFSFQLTPHDTVKMKDNFPFHPYKSRKKDFNKAAERLLKDFILKYSTRREIFDGNCVERLTCTAGTELPKDQHSTLKKNNKDTLIFPLLQMKTMGIDQDEEVTSNIISFAPPPSQLVLATAYFNLTDRYWDAVCENDSENRLIMAHPKAMGFYKAPGMAGGIPNAYSLIALRRYRQLQNNRQTDKTKFYEFHHPGWTFHGKGLWGILSDVKNAPIVTLIGSPNFGKRSVYRDMEAQVAIVTVNKQLKEDLIEERDSFFENTTLVSRQTFNDKERAPSWWVWDKDAPIQLSLTQAPKQLPIQNNATLHISAGVQIKNYTVPRNIRVEVDVSKKILFWVKIPCFGWYV</sequence>
<comment type="subcellular location">
    <subcellularLocation>
        <location evidence="11">Mitochondrion</location>
    </subcellularLocation>
</comment>
<dbReference type="GO" id="GO:0005739">
    <property type="term" value="C:mitochondrion"/>
    <property type="evidence" value="ECO:0007669"/>
    <property type="project" value="UniProtKB-SubCell"/>
</dbReference>
<organism evidence="13 14">
    <name type="scientific">Clytia hemisphaerica</name>
    <dbReference type="NCBI Taxonomy" id="252671"/>
    <lineage>
        <taxon>Eukaryota</taxon>
        <taxon>Metazoa</taxon>
        <taxon>Cnidaria</taxon>
        <taxon>Hydrozoa</taxon>
        <taxon>Hydroidolina</taxon>
        <taxon>Leptothecata</taxon>
        <taxon>Obeliida</taxon>
        <taxon>Clytiidae</taxon>
        <taxon>Clytia</taxon>
    </lineage>
</organism>
<comment type="function">
    <text evidence="1 11">Functions in the biosynthesis of the anionic phospholipids phosphatidylglycerol and cardiolipin.</text>
</comment>
<evidence type="ECO:0000259" key="12">
    <source>
        <dbReference type="PROSITE" id="PS50035"/>
    </source>
</evidence>
<evidence type="ECO:0000256" key="1">
    <source>
        <dbReference type="ARBA" id="ARBA00003537"/>
    </source>
</evidence>
<comment type="pathway">
    <text evidence="2 11">Phospholipid metabolism; phosphatidylglycerol biosynthesis; phosphatidylglycerol from CDP-diacylglycerol: step 1/2.</text>
</comment>
<dbReference type="UniPathway" id="UPA00084">
    <property type="reaction ID" value="UER00503"/>
</dbReference>
<evidence type="ECO:0000256" key="4">
    <source>
        <dbReference type="ARBA" id="ARBA00022516"/>
    </source>
</evidence>
<keyword evidence="11" id="KW-0067">ATP-binding</keyword>
<keyword evidence="5 11" id="KW-0808">Transferase</keyword>
<evidence type="ECO:0000256" key="10">
    <source>
        <dbReference type="ARBA" id="ARBA00048586"/>
    </source>
</evidence>
<keyword evidence="4 11" id="KW-0444">Lipid biosynthesis</keyword>
<dbReference type="GO" id="GO:0005524">
    <property type="term" value="F:ATP binding"/>
    <property type="evidence" value="ECO:0007669"/>
    <property type="project" value="UniProtKB-KW"/>
</dbReference>
<comment type="similarity">
    <text evidence="3 11">Belongs to the CDP-alcohol phosphatidyltransferase class-II family.</text>
</comment>
<comment type="catalytic activity">
    <reaction evidence="10 11">
        <text>a CDP-1,2-diacyl-sn-glycerol + sn-glycerol 3-phosphate = a 1,2-diacyl-sn-glycero-3-phospho-(1'-sn-glycero-3'-phosphate) + CMP + H(+)</text>
        <dbReference type="Rhea" id="RHEA:12593"/>
        <dbReference type="ChEBI" id="CHEBI:15378"/>
        <dbReference type="ChEBI" id="CHEBI:57597"/>
        <dbReference type="ChEBI" id="CHEBI:58332"/>
        <dbReference type="ChEBI" id="CHEBI:60110"/>
        <dbReference type="ChEBI" id="CHEBI:60377"/>
        <dbReference type="EC" id="2.7.8.5"/>
    </reaction>
</comment>
<dbReference type="InterPro" id="IPR001736">
    <property type="entry name" value="PLipase_D/transphosphatidylase"/>
</dbReference>
<keyword evidence="14" id="KW-1185">Reference proteome</keyword>
<evidence type="ECO:0000256" key="2">
    <source>
        <dbReference type="ARBA" id="ARBA00005042"/>
    </source>
</evidence>
<evidence type="ECO:0000256" key="5">
    <source>
        <dbReference type="ARBA" id="ARBA00022679"/>
    </source>
</evidence>
<dbReference type="SUPFAM" id="SSF56024">
    <property type="entry name" value="Phospholipase D/nuclease"/>
    <property type="match status" value="1"/>
</dbReference>
<dbReference type="OrthoDB" id="10250191at2759"/>
<dbReference type="EC" id="2.7.8.5" evidence="11"/>
<reference evidence="13" key="1">
    <citation type="submission" date="2021-01" db="UniProtKB">
        <authorList>
            <consortium name="EnsemblMetazoa"/>
        </authorList>
    </citation>
    <scope>IDENTIFICATION</scope>
</reference>
<keyword evidence="11" id="KW-0547">Nucleotide-binding</keyword>
<evidence type="ECO:0000256" key="8">
    <source>
        <dbReference type="ARBA" id="ARBA00023209"/>
    </source>
</evidence>
<keyword evidence="8 11" id="KW-0594">Phospholipid biosynthesis</keyword>
<proteinExistence type="inferred from homology"/>
<keyword evidence="7 11" id="KW-0443">Lipid metabolism</keyword>
<protein>
    <recommendedName>
        <fullName evidence="11">CDP-diacylglycerol--glycerol-3-phosphate 3-phosphatidyltransferase</fullName>
        <ecNumber evidence="11">2.7.8.5</ecNumber>
    </recommendedName>
</protein>
<keyword evidence="11" id="KW-0496">Mitochondrion</keyword>
<evidence type="ECO:0000256" key="6">
    <source>
        <dbReference type="ARBA" id="ARBA00022737"/>
    </source>
</evidence>
<dbReference type="PROSITE" id="PS50035">
    <property type="entry name" value="PLD"/>
    <property type="match status" value="1"/>
</dbReference>
<dbReference type="EnsemblMetazoa" id="CLYHEMT003659.1">
    <property type="protein sequence ID" value="CLYHEMP003659.1"/>
    <property type="gene ID" value="CLYHEMG003659"/>
</dbReference>
<dbReference type="GO" id="GO:0032049">
    <property type="term" value="P:cardiolipin biosynthetic process"/>
    <property type="evidence" value="ECO:0007669"/>
    <property type="project" value="InterPro"/>
</dbReference>
<evidence type="ECO:0000313" key="13">
    <source>
        <dbReference type="EnsemblMetazoa" id="CLYHEMP003659.1"/>
    </source>
</evidence>
<dbReference type="PANTHER" id="PTHR12586:SF1">
    <property type="entry name" value="CDP-DIACYLGLYCEROL--GLYCEROL-3-PHOSPHATE 3-PHOSPHATIDYLTRANSFERASE, MITOCHONDRIAL"/>
    <property type="match status" value="1"/>
</dbReference>
<evidence type="ECO:0000256" key="9">
    <source>
        <dbReference type="ARBA" id="ARBA00023264"/>
    </source>
</evidence>
<dbReference type="AlphaFoldDB" id="A0A7M5UPC5"/>
<feature type="domain" description="PLD phosphodiesterase" evidence="12">
    <location>
        <begin position="175"/>
        <end position="201"/>
    </location>
</feature>
<dbReference type="Gene3D" id="3.30.870.10">
    <property type="entry name" value="Endonuclease Chain A"/>
    <property type="match status" value="2"/>
</dbReference>